<dbReference type="Gene3D" id="3.40.50.410">
    <property type="entry name" value="von Willebrand factor, type A domain"/>
    <property type="match status" value="1"/>
</dbReference>
<dbReference type="SUPFAM" id="SSF53300">
    <property type="entry name" value="vWA-like"/>
    <property type="match status" value="1"/>
</dbReference>
<protein>
    <submittedName>
        <fullName evidence="2">VWA domain-containing protein</fullName>
    </submittedName>
</protein>
<evidence type="ECO:0000256" key="1">
    <source>
        <dbReference type="SAM" id="MobiDB-lite"/>
    </source>
</evidence>
<reference evidence="2 3" key="1">
    <citation type="submission" date="2022-04" db="EMBL/GenBank/DDBJ databases">
        <authorList>
            <person name="Ye Y.-Q."/>
            <person name="Du Z.-J."/>
        </authorList>
    </citation>
    <scope>NUCLEOTIDE SEQUENCE [LARGE SCALE GENOMIC DNA]</scope>
    <source>
        <strain evidence="2 3">A6E488</strain>
    </source>
</reference>
<sequence length="244" mass="26787">MSGERKAPVTRQEGGKIEEASSRSEIDAFLKQAHTMTPANTGGARGRLIFALDATMSRQPTWDSACQLQAEMFNETAQIGGLDVQLLYFRGFNECRASRWVSDPKALADLMTRIDCRGGHTQIRRALAHVRNESRKKPVQALVYIGDCMEESIDDLCAVAGEIGMTGTRAFMFHEGRDAIAEKAFREIARLTNGAYCRFDTGSAQHLRELLAAVAVYAAGGRAALVDYGRKGGGQARLLLQQMR</sequence>
<accession>A0AAW5R210</accession>
<organism evidence="2 3">
    <name type="scientific">Microbaculum marinisediminis</name>
    <dbReference type="NCBI Taxonomy" id="2931392"/>
    <lineage>
        <taxon>Bacteria</taxon>
        <taxon>Pseudomonadati</taxon>
        <taxon>Pseudomonadota</taxon>
        <taxon>Alphaproteobacteria</taxon>
        <taxon>Hyphomicrobiales</taxon>
        <taxon>Tepidamorphaceae</taxon>
        <taxon>Microbaculum</taxon>
    </lineage>
</organism>
<evidence type="ECO:0000313" key="3">
    <source>
        <dbReference type="Proteomes" id="UP001320898"/>
    </source>
</evidence>
<dbReference type="Proteomes" id="UP001320898">
    <property type="component" value="Unassembled WGS sequence"/>
</dbReference>
<evidence type="ECO:0000313" key="2">
    <source>
        <dbReference type="EMBL" id="MCT8973154.1"/>
    </source>
</evidence>
<gene>
    <name evidence="2" type="ORF">MUB46_14925</name>
</gene>
<name>A0AAW5R210_9HYPH</name>
<keyword evidence="3" id="KW-1185">Reference proteome</keyword>
<dbReference type="AlphaFoldDB" id="A0AAW5R210"/>
<dbReference type="EMBL" id="JALIDZ010000006">
    <property type="protein sequence ID" value="MCT8973154.1"/>
    <property type="molecule type" value="Genomic_DNA"/>
</dbReference>
<dbReference type="RefSeq" id="WP_261616734.1">
    <property type="nucleotide sequence ID" value="NZ_JALIDZ010000006.1"/>
</dbReference>
<comment type="caution">
    <text evidence="2">The sequence shown here is derived from an EMBL/GenBank/DDBJ whole genome shotgun (WGS) entry which is preliminary data.</text>
</comment>
<proteinExistence type="predicted"/>
<feature type="region of interest" description="Disordered" evidence="1">
    <location>
        <begin position="1"/>
        <end position="21"/>
    </location>
</feature>
<dbReference type="InterPro" id="IPR036465">
    <property type="entry name" value="vWFA_dom_sf"/>
</dbReference>